<dbReference type="OrthoDB" id="798232at2"/>
<dbReference type="RefSeq" id="WP_128535562.1">
    <property type="nucleotide sequence ID" value="NZ_SBIW01000008.1"/>
</dbReference>
<comment type="caution">
    <text evidence="1">The sequence shown here is derived from an EMBL/GenBank/DDBJ whole genome shotgun (WGS) entry which is preliminary data.</text>
</comment>
<organism evidence="1 2">
    <name type="scientific">Mucilaginibacter gilvus</name>
    <dbReference type="NCBI Taxonomy" id="2305909"/>
    <lineage>
        <taxon>Bacteria</taxon>
        <taxon>Pseudomonadati</taxon>
        <taxon>Bacteroidota</taxon>
        <taxon>Sphingobacteriia</taxon>
        <taxon>Sphingobacteriales</taxon>
        <taxon>Sphingobacteriaceae</taxon>
        <taxon>Mucilaginibacter</taxon>
    </lineage>
</organism>
<name>A0A3S3US90_9SPHI</name>
<evidence type="ECO:0000313" key="1">
    <source>
        <dbReference type="EMBL" id="RWY49490.1"/>
    </source>
</evidence>
<dbReference type="Proteomes" id="UP000286701">
    <property type="component" value="Unassembled WGS sequence"/>
</dbReference>
<dbReference type="EMBL" id="SBIW01000008">
    <property type="protein sequence ID" value="RWY49490.1"/>
    <property type="molecule type" value="Genomic_DNA"/>
</dbReference>
<evidence type="ECO:0008006" key="3">
    <source>
        <dbReference type="Google" id="ProtNLM"/>
    </source>
</evidence>
<evidence type="ECO:0000313" key="2">
    <source>
        <dbReference type="Proteomes" id="UP000286701"/>
    </source>
</evidence>
<gene>
    <name evidence="1" type="ORF">EPL05_18990</name>
</gene>
<dbReference type="AlphaFoldDB" id="A0A3S3US90"/>
<reference evidence="1 2" key="1">
    <citation type="submission" date="2019-01" db="EMBL/GenBank/DDBJ databases">
        <title>Mucilaginibacter antarcticum sp. nov., isolated from antarctic soil.</title>
        <authorList>
            <person name="Yan Y.-Q."/>
            <person name="Du Z.-J."/>
        </authorList>
    </citation>
    <scope>NUCLEOTIDE SEQUENCE [LARGE SCALE GENOMIC DNA]</scope>
    <source>
        <strain evidence="1 2">F01003</strain>
    </source>
</reference>
<protein>
    <recommendedName>
        <fullName evidence="3">Addiction module protein</fullName>
    </recommendedName>
</protein>
<proteinExistence type="predicted"/>
<accession>A0A3S3US90</accession>
<keyword evidence="2" id="KW-1185">Reference proteome</keyword>
<sequence>MSAAEVKETKTDLIAWIKQLSDISMLSMLESLKNADTGDIGKDWWDDLSPAQKENINAGLREAESGNVMSSKEFWAKLKDA</sequence>